<dbReference type="EMBL" id="PGGS01001055">
    <property type="protein sequence ID" value="PNH01003.1"/>
    <property type="molecule type" value="Genomic_DNA"/>
</dbReference>
<dbReference type="PROSITE" id="PS50878">
    <property type="entry name" value="RT_POL"/>
    <property type="match status" value="1"/>
</dbReference>
<evidence type="ECO:0000313" key="9">
    <source>
        <dbReference type="EMBL" id="PNH01003.1"/>
    </source>
</evidence>
<dbReference type="InterPro" id="IPR000477">
    <property type="entry name" value="RT_dom"/>
</dbReference>
<feature type="compositionally biased region" description="Basic and acidic residues" evidence="7">
    <location>
        <begin position="1301"/>
        <end position="1310"/>
    </location>
</feature>
<dbReference type="Pfam" id="PF00078">
    <property type="entry name" value="RVT_1"/>
    <property type="match status" value="1"/>
</dbReference>
<dbReference type="GO" id="GO:0003964">
    <property type="term" value="F:RNA-directed DNA polymerase activity"/>
    <property type="evidence" value="ECO:0007669"/>
    <property type="project" value="UniProtKB-KW"/>
</dbReference>
<dbReference type="Proteomes" id="UP000236333">
    <property type="component" value="Unassembled WGS sequence"/>
</dbReference>
<evidence type="ECO:0000256" key="4">
    <source>
        <dbReference type="ARBA" id="ARBA00022759"/>
    </source>
</evidence>
<keyword evidence="4" id="KW-0255">Endonuclease</keyword>
<evidence type="ECO:0000256" key="5">
    <source>
        <dbReference type="ARBA" id="ARBA00022801"/>
    </source>
</evidence>
<evidence type="ECO:0000256" key="6">
    <source>
        <dbReference type="ARBA" id="ARBA00022918"/>
    </source>
</evidence>
<organism evidence="9 10">
    <name type="scientific">Tetrabaena socialis</name>
    <dbReference type="NCBI Taxonomy" id="47790"/>
    <lineage>
        <taxon>Eukaryota</taxon>
        <taxon>Viridiplantae</taxon>
        <taxon>Chlorophyta</taxon>
        <taxon>core chlorophytes</taxon>
        <taxon>Chlorophyceae</taxon>
        <taxon>CS clade</taxon>
        <taxon>Chlamydomonadales</taxon>
        <taxon>Tetrabaenaceae</taxon>
        <taxon>Tetrabaena</taxon>
    </lineage>
</organism>
<dbReference type="InterPro" id="IPR043128">
    <property type="entry name" value="Rev_trsase/Diguanyl_cyclase"/>
</dbReference>
<dbReference type="SUPFAM" id="SSF56672">
    <property type="entry name" value="DNA/RNA polymerases"/>
    <property type="match status" value="1"/>
</dbReference>
<keyword evidence="6" id="KW-0695">RNA-directed DNA polymerase</keyword>
<evidence type="ECO:0000259" key="8">
    <source>
        <dbReference type="PROSITE" id="PS50878"/>
    </source>
</evidence>
<feature type="compositionally biased region" description="Pro residues" evidence="7">
    <location>
        <begin position="1187"/>
        <end position="1208"/>
    </location>
</feature>
<feature type="domain" description="Reverse transcriptase" evidence="8">
    <location>
        <begin position="1"/>
        <end position="86"/>
    </location>
</feature>
<accession>A0A2J7ZL60</accession>
<dbReference type="GO" id="GO:0004519">
    <property type="term" value="F:endonuclease activity"/>
    <property type="evidence" value="ECO:0007669"/>
    <property type="project" value="UniProtKB-KW"/>
</dbReference>
<sequence>YNRLLYGLRNATSHFQRVMDTHIREWGLQDFVVCYVDDLLIFSRTAAEHVEHLARLFAMLRTIGIKLHPEKTLFAADAVEFLGHMVSRAGLKPTQARIAAFMALRPPSSLTECQRILGMFGYYRGYIDHSSQNKSTLWGPQQRAFDAIKQEFAEEGCILRRVDPKRPLILHTDFSGSGISSVLGQLDNDSREYMVACVSRTLNVHEQRYGACKGELLAVVWAVQTLRPYLHGWPFTLVTDHSPLEWLMTQQDLTGQAARWALILQGYDFTVVHRPGVMNQNADALSRDPTPSAHDSTGARLDHASDPMPPPPRPGSAPPAAAIALVSTCWRARAGSAQLANVLCTTPTTSHAFLPAQPWVLASVRRVGCLHLARAGTAPACVPDGAELLAGHAGSITNADDYQPPAADPAVRTAAALVSSLRATLRLLQPEPRLPLRIASAHGPTSGINTSLRHHAFFAAAEADGVALLEVPGGLAVGLQVCLRLGVKVRWYVSLEQQPDVCAGLRRLIPALARAHPLCLQLAAWHGDVGGTTLVPGATAVARLDSLPLRQGGQWLVVGGWGWEAPPVEAARLAPPGPPVSPLRTAMVVPRWQAAAPTGPWRASPLPSLAAAAPPVEAARLAPPGPPVSPLRTAMVVPRWQAAALTGPWRASPLSSLAAAAPPVEAARLAPPGPPVSPLRTAMVVPRWQAAALTGPWRASPLPSLAAAAPPVEAARLAPPGPPLLQAAMVVPQWHAAASMGPWRASPLPSLAAAAPQAEAARLAPPGLPVPPLQAATVVPRWQAAVLTGPWRASPLPSLAAAVLPAEAARLAPPGPPVLPLQAAMVVPRWQAAAPTGPWRARPLPSLAAAAPSAEAARLAPPGPPAAMVVPQWHAAAPMGPWRASPLPSLAAAAPQAEAARLAPPGPLALQLACRPPPAHAAGAAVAAATGNAIARPRPRHSAPLAVAAQQAQPRPSAQLLLRVVAAPPRAALVVAAQQHTREEEIPLCGTECHLGSDARYLNLFHERSPDEQPFSLEKLDVRVLPSGPPVLVVTRSAALAELIRTADEHETPASLAALGLDAEDLATIRLFCASHRVAAATAPAVRRWEERGTEHATAPHPWGLAAVRLHESWQEALDLAQGRLDRVEGLSQAGLDWFDEAWGPIRVVKALPCLCRPVYSLPVGAGETALGRGRQPVSYSQCWPPAHLPQPGPPSPRPLAGPVPLPDAPAHVADVGGSDGGSSDGGSGGSCERRSDSGSGSDGGEEAGWGDVRLVNYYRRFLPQLPAPPSPRAVAVPRAAPPVDAAASGADSPAGSTSPEGHRELPPDPRFVRQPGGWTLCERADTPAAVRAQLLELVAVHDTQPAGLFARSLGVLTGYTGSCPAAEINLTHERGIFQHPRRHSPGEYAVMDEKCNALLAAGLIEKAPDGCRYAMNSTMPGKKDEEG</sequence>
<feature type="region of interest" description="Disordered" evidence="7">
    <location>
        <begin position="281"/>
        <end position="319"/>
    </location>
</feature>
<proteinExistence type="predicted"/>
<feature type="compositionally biased region" description="Low complexity" evidence="7">
    <location>
        <begin position="1273"/>
        <end position="1297"/>
    </location>
</feature>
<protein>
    <submittedName>
        <fullName evidence="9">Retrovirus-related Pol polyprotein from transposon</fullName>
    </submittedName>
</protein>
<dbReference type="Pfam" id="PF17917">
    <property type="entry name" value="RT_RNaseH"/>
    <property type="match status" value="1"/>
</dbReference>
<dbReference type="Gene3D" id="3.30.70.270">
    <property type="match status" value="1"/>
</dbReference>
<keyword evidence="1" id="KW-0808">Transferase</keyword>
<keyword evidence="2" id="KW-0548">Nucleotidyltransferase</keyword>
<dbReference type="Gene3D" id="3.10.20.370">
    <property type="match status" value="1"/>
</dbReference>
<evidence type="ECO:0000256" key="7">
    <source>
        <dbReference type="SAM" id="MobiDB-lite"/>
    </source>
</evidence>
<gene>
    <name evidence="9" type="ORF">TSOC_013139</name>
</gene>
<feature type="region of interest" description="Disordered" evidence="7">
    <location>
        <begin position="1182"/>
        <end position="1249"/>
    </location>
</feature>
<dbReference type="PANTHER" id="PTHR37984">
    <property type="entry name" value="PROTEIN CBG26694"/>
    <property type="match status" value="1"/>
</dbReference>
<name>A0A2J7ZL60_9CHLO</name>
<dbReference type="OrthoDB" id="541843at2759"/>
<comment type="caution">
    <text evidence="9">The sequence shown here is derived from an EMBL/GenBank/DDBJ whole genome shotgun (WGS) entry which is preliminary data.</text>
</comment>
<dbReference type="CDD" id="cd09274">
    <property type="entry name" value="RNase_HI_RT_Ty3"/>
    <property type="match status" value="1"/>
</dbReference>
<evidence type="ECO:0000256" key="2">
    <source>
        <dbReference type="ARBA" id="ARBA00022695"/>
    </source>
</evidence>
<reference evidence="9 10" key="1">
    <citation type="journal article" date="2017" name="Mol. Biol. Evol.">
        <title>The 4-celled Tetrabaena socialis nuclear genome reveals the essential components for genetic control of cell number at the origin of multicellularity in the volvocine lineage.</title>
        <authorList>
            <person name="Featherston J."/>
            <person name="Arakaki Y."/>
            <person name="Hanschen E.R."/>
            <person name="Ferris P.J."/>
            <person name="Michod R.E."/>
            <person name="Olson B.J.S.C."/>
            <person name="Nozaki H."/>
            <person name="Durand P.M."/>
        </authorList>
    </citation>
    <scope>NUCLEOTIDE SEQUENCE [LARGE SCALE GENOMIC DNA]</scope>
    <source>
        <strain evidence="9 10">NIES-571</strain>
    </source>
</reference>
<dbReference type="PANTHER" id="PTHR37984:SF5">
    <property type="entry name" value="PROTEIN NYNRIN-LIKE"/>
    <property type="match status" value="1"/>
</dbReference>
<dbReference type="InterPro" id="IPR043502">
    <property type="entry name" value="DNA/RNA_pol_sf"/>
</dbReference>
<feature type="compositionally biased region" description="Gly residues" evidence="7">
    <location>
        <begin position="1218"/>
        <end position="1230"/>
    </location>
</feature>
<feature type="non-terminal residue" evidence="9">
    <location>
        <position position="1"/>
    </location>
</feature>
<feature type="region of interest" description="Disordered" evidence="7">
    <location>
        <begin position="1267"/>
        <end position="1310"/>
    </location>
</feature>
<dbReference type="InterPro" id="IPR041373">
    <property type="entry name" value="RT_RNaseH"/>
</dbReference>
<evidence type="ECO:0000313" key="10">
    <source>
        <dbReference type="Proteomes" id="UP000236333"/>
    </source>
</evidence>
<dbReference type="InterPro" id="IPR050951">
    <property type="entry name" value="Retrovirus_Pol_polyprotein"/>
</dbReference>
<dbReference type="CDD" id="cd01647">
    <property type="entry name" value="RT_LTR"/>
    <property type="match status" value="1"/>
</dbReference>
<feature type="compositionally biased region" description="Pro residues" evidence="7">
    <location>
        <begin position="307"/>
        <end position="317"/>
    </location>
</feature>
<keyword evidence="10" id="KW-1185">Reference proteome</keyword>
<dbReference type="GO" id="GO:0016787">
    <property type="term" value="F:hydrolase activity"/>
    <property type="evidence" value="ECO:0007669"/>
    <property type="project" value="UniProtKB-KW"/>
</dbReference>
<evidence type="ECO:0000256" key="1">
    <source>
        <dbReference type="ARBA" id="ARBA00022679"/>
    </source>
</evidence>
<keyword evidence="5" id="KW-0378">Hydrolase</keyword>
<evidence type="ECO:0000256" key="3">
    <source>
        <dbReference type="ARBA" id="ARBA00022722"/>
    </source>
</evidence>
<keyword evidence="3" id="KW-0540">Nuclease</keyword>